<accession>A0A0F5FP22</accession>
<dbReference type="STRING" id="443610.VE25_17650"/>
<comment type="caution">
    <text evidence="10">The sequence shown here is derived from an EMBL/GenBank/DDBJ whole genome shotgun (WGS) entry which is preliminary data.</text>
</comment>
<dbReference type="PANTHER" id="PTHR30033">
    <property type="entry name" value="FLAGELLAR HOOK-ASSOCIATED PROTEIN 1"/>
    <property type="match status" value="1"/>
</dbReference>
<dbReference type="OrthoDB" id="7181295at2"/>
<reference evidence="10 11" key="1">
    <citation type="submission" date="2015-03" db="EMBL/GenBank/DDBJ databases">
        <authorList>
            <person name="Hassan Y.I."/>
            <person name="Lepp D."/>
            <person name="Li X.-Z."/>
            <person name="Zhou T."/>
        </authorList>
    </citation>
    <scope>NUCLEOTIDE SEQUENCE [LARGE SCALE GENOMIC DNA]</scope>
    <source>
        <strain evidence="10 11">BD-c194</strain>
    </source>
</reference>
<dbReference type="EMBL" id="JZEX01000147">
    <property type="protein sequence ID" value="KKB10558.1"/>
    <property type="molecule type" value="Genomic_DNA"/>
</dbReference>
<proteinExistence type="inferred from homology"/>
<dbReference type="InterPro" id="IPR001444">
    <property type="entry name" value="Flag_bb_rod_N"/>
</dbReference>
<dbReference type="GO" id="GO:0044780">
    <property type="term" value="P:bacterial-type flagellum assembly"/>
    <property type="evidence" value="ECO:0007669"/>
    <property type="project" value="InterPro"/>
</dbReference>
<dbReference type="Pfam" id="PF00460">
    <property type="entry name" value="Flg_bb_rod"/>
    <property type="match status" value="1"/>
</dbReference>
<protein>
    <recommendedName>
        <fullName evidence="4">Flagellar hook-associated protein 1</fullName>
    </recommendedName>
</protein>
<dbReference type="GO" id="GO:0009424">
    <property type="term" value="C:bacterial-type flagellum hook"/>
    <property type="evidence" value="ECO:0007669"/>
    <property type="project" value="InterPro"/>
</dbReference>
<feature type="domain" description="Flagellar basal body rod protein N-terminal" evidence="7">
    <location>
        <begin position="7"/>
        <end position="36"/>
    </location>
</feature>
<dbReference type="SUPFAM" id="SSF64518">
    <property type="entry name" value="Phase 1 flagellin"/>
    <property type="match status" value="1"/>
</dbReference>
<name>A0A0F5FP22_9HYPH</name>
<dbReference type="GO" id="GO:0005198">
    <property type="term" value="F:structural molecule activity"/>
    <property type="evidence" value="ECO:0007669"/>
    <property type="project" value="InterPro"/>
</dbReference>
<dbReference type="Proteomes" id="UP000033632">
    <property type="component" value="Unassembled WGS sequence"/>
</dbReference>
<dbReference type="InterPro" id="IPR053927">
    <property type="entry name" value="FlgK_helical"/>
</dbReference>
<evidence type="ECO:0000256" key="6">
    <source>
        <dbReference type="ARBA" id="ARBA00023143"/>
    </source>
</evidence>
<dbReference type="InterPro" id="IPR010930">
    <property type="entry name" value="Flg_bb/hook_C_dom"/>
</dbReference>
<dbReference type="InterPro" id="IPR002371">
    <property type="entry name" value="FlgK"/>
</dbReference>
<keyword evidence="11" id="KW-1185">Reference proteome</keyword>
<dbReference type="Pfam" id="PF06429">
    <property type="entry name" value="Flg_bbr_C"/>
    <property type="match status" value="1"/>
</dbReference>
<evidence type="ECO:0000256" key="2">
    <source>
        <dbReference type="ARBA" id="ARBA00004613"/>
    </source>
</evidence>
<feature type="domain" description="Flagellar basal-body/hook protein C-terminal" evidence="8">
    <location>
        <begin position="567"/>
        <end position="609"/>
    </location>
</feature>
<keyword evidence="5" id="KW-0964">Secreted</keyword>
<dbReference type="Pfam" id="PF22638">
    <property type="entry name" value="FlgK_D1"/>
    <property type="match status" value="1"/>
</dbReference>
<evidence type="ECO:0000256" key="1">
    <source>
        <dbReference type="ARBA" id="ARBA00004117"/>
    </source>
</evidence>
<evidence type="ECO:0000256" key="5">
    <source>
        <dbReference type="ARBA" id="ARBA00022525"/>
    </source>
</evidence>
<dbReference type="AlphaFoldDB" id="A0A0F5FP22"/>
<dbReference type="RefSeq" id="WP_046109970.1">
    <property type="nucleotide sequence ID" value="NZ_JZEX01000147.1"/>
</dbReference>
<evidence type="ECO:0000259" key="7">
    <source>
        <dbReference type="Pfam" id="PF00460"/>
    </source>
</evidence>
<dbReference type="GO" id="GO:0005576">
    <property type="term" value="C:extracellular region"/>
    <property type="evidence" value="ECO:0007669"/>
    <property type="project" value="UniProtKB-SubCell"/>
</dbReference>
<sequence length="611" mass="64662">MGLMSSLNNAVSGLRINQDSLAVVSRNIANSGTPGYHKQSLNVVDYSDHSSTYARTMGINRAFDKSLQTYYTRQVSDAAMSSVQANYLDRLQTYLGKPGDAGSLDKVFQDLQNALSSLATSPDDYNVRAQVVSQAQTMVETLNRLSNDIQTMRQETEGQIAANVHQLNGMLTSLQEVNLRLLDLGATDGARASLMDQRDRLVSQIAEKIDVTADYRPDGTVALMTRSGASLIDGRASTFNFESAGNLAATSEFHHDPDLTKVGKLTLTSPSGMTFDLVQHGVIQGGELGGLLDLRDRTLVQAQSQLDEIAAALAKAFGTVQTPGTEAANGGVAGYELDIGGIAPGEDVLINYTENGVARQVRLVNTVQALDYKDASGVRVIGVDMSLGAGAVAGQLAGLLPGLDFSQSSGSTLSVLDDGAGGAIDVTSVIGRSSSGAAQGGGLALNLFVDAGNKAFTNNLDTNPPQKLGFAARISINAAVLADNRVLVQHEIGGSLGDSSRPDYLVDQLKNMKFVSGGDPKANPNAFQLNGSVGEVISQVMGFQGSSIASAINRRDDRLLTLDTVMQQMEQQYGVNVEEELARLIELQNAYSANARVVSIVQDLFDKLFNA</sequence>
<comment type="subcellular location">
    <subcellularLocation>
        <location evidence="1">Bacterial flagellum basal body</location>
    </subcellularLocation>
    <subcellularLocation>
        <location evidence="2">Secreted</location>
    </subcellularLocation>
</comment>
<evidence type="ECO:0000313" key="10">
    <source>
        <dbReference type="EMBL" id="KKB10558.1"/>
    </source>
</evidence>
<dbReference type="PANTHER" id="PTHR30033:SF1">
    <property type="entry name" value="FLAGELLAR HOOK-ASSOCIATED PROTEIN 1"/>
    <property type="match status" value="1"/>
</dbReference>
<dbReference type="PATRIC" id="fig|443610.3.peg.1831"/>
<evidence type="ECO:0000259" key="8">
    <source>
        <dbReference type="Pfam" id="PF06429"/>
    </source>
</evidence>
<keyword evidence="6" id="KW-0975">Bacterial flagellum</keyword>
<dbReference type="NCBIfam" id="TIGR02492">
    <property type="entry name" value="flgK_ends"/>
    <property type="match status" value="1"/>
</dbReference>
<dbReference type="GO" id="GO:0009425">
    <property type="term" value="C:bacterial-type flagellum basal body"/>
    <property type="evidence" value="ECO:0007669"/>
    <property type="project" value="UniProtKB-SubCell"/>
</dbReference>
<comment type="similarity">
    <text evidence="3">Belongs to the flagella basal body rod proteins family.</text>
</comment>
<evidence type="ECO:0000313" key="11">
    <source>
        <dbReference type="Proteomes" id="UP000033632"/>
    </source>
</evidence>
<feature type="domain" description="Flagellar hook-associated protein FlgK helical" evidence="9">
    <location>
        <begin position="89"/>
        <end position="330"/>
    </location>
</feature>
<evidence type="ECO:0000256" key="3">
    <source>
        <dbReference type="ARBA" id="ARBA00009677"/>
    </source>
</evidence>
<organism evidence="10 11">
    <name type="scientific">Devosia geojensis</name>
    <dbReference type="NCBI Taxonomy" id="443610"/>
    <lineage>
        <taxon>Bacteria</taxon>
        <taxon>Pseudomonadati</taxon>
        <taxon>Pseudomonadota</taxon>
        <taxon>Alphaproteobacteria</taxon>
        <taxon>Hyphomicrobiales</taxon>
        <taxon>Devosiaceae</taxon>
        <taxon>Devosia</taxon>
    </lineage>
</organism>
<evidence type="ECO:0000256" key="4">
    <source>
        <dbReference type="ARBA" id="ARBA00016244"/>
    </source>
</evidence>
<evidence type="ECO:0000259" key="9">
    <source>
        <dbReference type="Pfam" id="PF22638"/>
    </source>
</evidence>
<gene>
    <name evidence="10" type="ORF">VE25_17650</name>
</gene>